<dbReference type="EMBL" id="BART01035599">
    <property type="protein sequence ID" value="GAH15950.1"/>
    <property type="molecule type" value="Genomic_DNA"/>
</dbReference>
<reference evidence="1" key="1">
    <citation type="journal article" date="2014" name="Front. Microbiol.">
        <title>High frequency of phylogenetically diverse reductive dehalogenase-homologous genes in deep subseafloor sedimentary metagenomes.</title>
        <authorList>
            <person name="Kawai M."/>
            <person name="Futagami T."/>
            <person name="Toyoda A."/>
            <person name="Takaki Y."/>
            <person name="Nishi S."/>
            <person name="Hori S."/>
            <person name="Arai W."/>
            <person name="Tsubouchi T."/>
            <person name="Morono Y."/>
            <person name="Uchiyama I."/>
            <person name="Ito T."/>
            <person name="Fujiyama A."/>
            <person name="Inagaki F."/>
            <person name="Takami H."/>
        </authorList>
    </citation>
    <scope>NUCLEOTIDE SEQUENCE</scope>
    <source>
        <strain evidence="1">Expedition CK06-06</strain>
    </source>
</reference>
<evidence type="ECO:0000313" key="1">
    <source>
        <dbReference type="EMBL" id="GAH15950.1"/>
    </source>
</evidence>
<sequence length="30" mass="3493">NDGNQASGDDIYSNTDLWENIKIFYNEEIN</sequence>
<accession>X1E6G3</accession>
<feature type="non-terminal residue" evidence="1">
    <location>
        <position position="1"/>
    </location>
</feature>
<name>X1E6G3_9ZZZZ</name>
<protein>
    <submittedName>
        <fullName evidence="1">Uncharacterized protein</fullName>
    </submittedName>
</protein>
<dbReference type="AlphaFoldDB" id="X1E6G3"/>
<comment type="caution">
    <text evidence="1">The sequence shown here is derived from an EMBL/GenBank/DDBJ whole genome shotgun (WGS) entry which is preliminary data.</text>
</comment>
<proteinExistence type="predicted"/>
<organism evidence="1">
    <name type="scientific">marine sediment metagenome</name>
    <dbReference type="NCBI Taxonomy" id="412755"/>
    <lineage>
        <taxon>unclassified sequences</taxon>
        <taxon>metagenomes</taxon>
        <taxon>ecological metagenomes</taxon>
    </lineage>
</organism>
<gene>
    <name evidence="1" type="ORF">S01H4_60389</name>
</gene>